<evidence type="ECO:0000256" key="1">
    <source>
        <dbReference type="SAM" id="MobiDB-lite"/>
    </source>
</evidence>
<dbReference type="AlphaFoldDB" id="A0A1X6P7B1"/>
<dbReference type="Proteomes" id="UP000218209">
    <property type="component" value="Unassembled WGS sequence"/>
</dbReference>
<gene>
    <name evidence="3" type="ORF">BU14_0180s0003</name>
</gene>
<dbReference type="OrthoDB" id="16520at2759"/>
<dbReference type="Pfam" id="PF00930">
    <property type="entry name" value="DPPIV_N"/>
    <property type="match status" value="1"/>
</dbReference>
<dbReference type="Gene3D" id="2.140.10.30">
    <property type="entry name" value="Dipeptidylpeptidase IV, N-terminal domain"/>
    <property type="match status" value="1"/>
</dbReference>
<accession>A0A1X6P7B1</accession>
<sequence length="211" mass="22442">MEVDGSEVAGKATAPDIVAVTAGDWVVEAVLHVDAASGLVLFTGTRDSVLERHVYATVLPAFPQPPPGAAATVPPPITRVTPPGRVVSGAVVWSSPPAAAPPAGYIAAAPDVSPALVAATASSLTSPPLPSSTPCGRPRRRENPHGRDPWPPSFARRCTLRHCRRGPSIRLASFRLRGHQWPLPRPPTPSTARSTCRPRRPRGDRRRRHHP</sequence>
<dbReference type="EMBL" id="KV918859">
    <property type="protein sequence ID" value="OSX76656.1"/>
    <property type="molecule type" value="Genomic_DNA"/>
</dbReference>
<reference evidence="3 4" key="1">
    <citation type="submission" date="2017-03" db="EMBL/GenBank/DDBJ databases">
        <title>WGS assembly of Porphyra umbilicalis.</title>
        <authorList>
            <person name="Brawley S.H."/>
            <person name="Blouin N.A."/>
            <person name="Ficko-Blean E."/>
            <person name="Wheeler G.L."/>
            <person name="Lohr M."/>
            <person name="Goodson H.V."/>
            <person name="Jenkins J.W."/>
            <person name="Blaby-Haas C.E."/>
            <person name="Helliwell K.E."/>
            <person name="Chan C."/>
            <person name="Marriage T."/>
            <person name="Bhattacharya D."/>
            <person name="Klein A.S."/>
            <person name="Badis Y."/>
            <person name="Brodie J."/>
            <person name="Cao Y."/>
            <person name="Collen J."/>
            <person name="Dittami S.M."/>
            <person name="Gachon C.M."/>
            <person name="Green B.R."/>
            <person name="Karpowicz S."/>
            <person name="Kim J.W."/>
            <person name="Kudahl U."/>
            <person name="Lin S."/>
            <person name="Michel G."/>
            <person name="Mittag M."/>
            <person name="Olson B.J."/>
            <person name="Pangilinan J."/>
            <person name="Peng Y."/>
            <person name="Qiu H."/>
            <person name="Shu S."/>
            <person name="Singer J.T."/>
            <person name="Smith A.G."/>
            <person name="Sprecher B.N."/>
            <person name="Wagner V."/>
            <person name="Wang W."/>
            <person name="Wang Z.-Y."/>
            <person name="Yan J."/>
            <person name="Yarish C."/>
            <person name="Zoeuner-Riek S."/>
            <person name="Zhuang Y."/>
            <person name="Zou Y."/>
            <person name="Lindquist E.A."/>
            <person name="Grimwood J."/>
            <person name="Barry K."/>
            <person name="Rokhsar D.S."/>
            <person name="Schmutz J."/>
            <person name="Stiller J.W."/>
            <person name="Grossman A.R."/>
            <person name="Prochnik S.E."/>
        </authorList>
    </citation>
    <scope>NUCLEOTIDE SEQUENCE [LARGE SCALE GENOMIC DNA]</scope>
    <source>
        <strain evidence="3">4086291</strain>
    </source>
</reference>
<evidence type="ECO:0000313" key="4">
    <source>
        <dbReference type="Proteomes" id="UP000218209"/>
    </source>
</evidence>
<protein>
    <recommendedName>
        <fullName evidence="2">Dipeptidylpeptidase IV N-terminal domain-containing protein</fullName>
    </recommendedName>
</protein>
<feature type="region of interest" description="Disordered" evidence="1">
    <location>
        <begin position="121"/>
        <end position="155"/>
    </location>
</feature>
<evidence type="ECO:0000313" key="3">
    <source>
        <dbReference type="EMBL" id="OSX76656.1"/>
    </source>
</evidence>
<dbReference type="GO" id="GO:0006508">
    <property type="term" value="P:proteolysis"/>
    <property type="evidence" value="ECO:0007669"/>
    <property type="project" value="InterPro"/>
</dbReference>
<keyword evidence="4" id="KW-1185">Reference proteome</keyword>
<feature type="domain" description="Dipeptidylpeptidase IV N-terminal" evidence="2">
    <location>
        <begin position="17"/>
        <end position="56"/>
    </location>
</feature>
<name>A0A1X6P7B1_PORUM</name>
<proteinExistence type="predicted"/>
<organism evidence="3 4">
    <name type="scientific">Porphyra umbilicalis</name>
    <name type="common">Purple laver</name>
    <name type="synonym">Red alga</name>
    <dbReference type="NCBI Taxonomy" id="2786"/>
    <lineage>
        <taxon>Eukaryota</taxon>
        <taxon>Rhodophyta</taxon>
        <taxon>Bangiophyceae</taxon>
        <taxon>Bangiales</taxon>
        <taxon>Bangiaceae</taxon>
        <taxon>Porphyra</taxon>
    </lineage>
</organism>
<feature type="region of interest" description="Disordered" evidence="1">
    <location>
        <begin position="176"/>
        <end position="211"/>
    </location>
</feature>
<evidence type="ECO:0000259" key="2">
    <source>
        <dbReference type="Pfam" id="PF00930"/>
    </source>
</evidence>
<feature type="compositionally biased region" description="Basic residues" evidence="1">
    <location>
        <begin position="196"/>
        <end position="211"/>
    </location>
</feature>
<dbReference type="InterPro" id="IPR002469">
    <property type="entry name" value="Peptidase_S9B_N"/>
</dbReference>